<evidence type="ECO:0000259" key="15">
    <source>
        <dbReference type="PROSITE" id="PS50113"/>
    </source>
</evidence>
<feature type="transmembrane region" description="Helical" evidence="13">
    <location>
        <begin position="271"/>
        <end position="292"/>
    </location>
</feature>
<protein>
    <recommendedName>
        <fullName evidence="3">Blue-light-activated histidine kinase</fullName>
        <ecNumber evidence="2">2.7.13.3</ecNumber>
    </recommendedName>
</protein>
<gene>
    <name evidence="16" type="ORF">JKG68_09015</name>
</gene>
<evidence type="ECO:0000256" key="1">
    <source>
        <dbReference type="ARBA" id="ARBA00000085"/>
    </source>
</evidence>
<dbReference type="GO" id="GO:0004673">
    <property type="term" value="F:protein histidine kinase activity"/>
    <property type="evidence" value="ECO:0007669"/>
    <property type="project" value="UniProtKB-EC"/>
</dbReference>
<keyword evidence="4" id="KW-0597">Phosphoprotein</keyword>
<dbReference type="SUPFAM" id="SSF55785">
    <property type="entry name" value="PYP-like sensor domain (PAS domain)"/>
    <property type="match status" value="1"/>
</dbReference>
<dbReference type="InterPro" id="IPR036890">
    <property type="entry name" value="HATPase_C_sf"/>
</dbReference>
<evidence type="ECO:0000313" key="17">
    <source>
        <dbReference type="Proteomes" id="UP000605848"/>
    </source>
</evidence>
<dbReference type="Proteomes" id="UP000605848">
    <property type="component" value="Unassembled WGS sequence"/>
</dbReference>
<comment type="catalytic activity">
    <reaction evidence="1">
        <text>ATP + protein L-histidine = ADP + protein N-phospho-L-histidine.</text>
        <dbReference type="EC" id="2.7.13.3"/>
    </reaction>
</comment>
<dbReference type="CDD" id="cd12915">
    <property type="entry name" value="PDC2_DGC_like"/>
    <property type="match status" value="1"/>
</dbReference>
<evidence type="ECO:0000313" key="16">
    <source>
        <dbReference type="EMBL" id="MBL0404103.1"/>
    </source>
</evidence>
<dbReference type="SMART" id="SM00911">
    <property type="entry name" value="HWE_HK"/>
    <property type="match status" value="1"/>
</dbReference>
<evidence type="ECO:0000256" key="10">
    <source>
        <dbReference type="ARBA" id="ARBA00022777"/>
    </source>
</evidence>
<keyword evidence="13" id="KW-0472">Membrane</keyword>
<evidence type="ECO:0000259" key="14">
    <source>
        <dbReference type="PROSITE" id="PS50112"/>
    </source>
</evidence>
<dbReference type="InterPro" id="IPR011102">
    <property type="entry name" value="Sig_transdc_His_kinase_HWE"/>
</dbReference>
<keyword evidence="9" id="KW-0547">Nucleotide-binding</keyword>
<keyword evidence="17" id="KW-1185">Reference proteome</keyword>
<dbReference type="RefSeq" id="WP_202058431.1">
    <property type="nucleotide sequence ID" value="NZ_JAEQMY010000010.1"/>
</dbReference>
<evidence type="ECO:0000256" key="5">
    <source>
        <dbReference type="ARBA" id="ARBA00022630"/>
    </source>
</evidence>
<evidence type="ECO:0000256" key="13">
    <source>
        <dbReference type="SAM" id="Phobius"/>
    </source>
</evidence>
<keyword evidence="13" id="KW-1133">Transmembrane helix</keyword>
<keyword evidence="5" id="KW-0285">Flavoprotein</keyword>
<dbReference type="Gene3D" id="3.30.565.10">
    <property type="entry name" value="Histidine kinase-like ATPase, C-terminal domain"/>
    <property type="match status" value="1"/>
</dbReference>
<organism evidence="16 17">
    <name type="scientific">Microvirga aerilata</name>
    <dbReference type="NCBI Taxonomy" id="670292"/>
    <lineage>
        <taxon>Bacteria</taxon>
        <taxon>Pseudomonadati</taxon>
        <taxon>Pseudomonadota</taxon>
        <taxon>Alphaproteobacteria</taxon>
        <taxon>Hyphomicrobiales</taxon>
        <taxon>Methylobacteriaceae</taxon>
        <taxon>Microvirga</taxon>
    </lineage>
</organism>
<dbReference type="InterPro" id="IPR013655">
    <property type="entry name" value="PAS_fold_3"/>
</dbReference>
<keyword evidence="13" id="KW-0812">Transmembrane</keyword>
<dbReference type="InterPro" id="IPR035965">
    <property type="entry name" value="PAS-like_dom_sf"/>
</dbReference>
<keyword evidence="7" id="KW-0808">Transferase</keyword>
<dbReference type="Pfam" id="PF08447">
    <property type="entry name" value="PAS_3"/>
    <property type="match status" value="1"/>
</dbReference>
<dbReference type="NCBIfam" id="TIGR00229">
    <property type="entry name" value="sensory_box"/>
    <property type="match status" value="1"/>
</dbReference>
<keyword evidence="10" id="KW-0418">Kinase</keyword>
<dbReference type="PANTHER" id="PTHR41523">
    <property type="entry name" value="TWO-COMPONENT SYSTEM SENSOR PROTEIN"/>
    <property type="match status" value="1"/>
</dbReference>
<dbReference type="Pfam" id="PF07536">
    <property type="entry name" value="HWE_HK"/>
    <property type="match status" value="1"/>
</dbReference>
<dbReference type="PROSITE" id="PS50112">
    <property type="entry name" value="PAS"/>
    <property type="match status" value="1"/>
</dbReference>
<dbReference type="PROSITE" id="PS50113">
    <property type="entry name" value="PAC"/>
    <property type="match status" value="1"/>
</dbReference>
<feature type="domain" description="PAC" evidence="15">
    <location>
        <begin position="423"/>
        <end position="473"/>
    </location>
</feature>
<dbReference type="GO" id="GO:0005524">
    <property type="term" value="F:ATP binding"/>
    <property type="evidence" value="ECO:0007669"/>
    <property type="project" value="UniProtKB-KW"/>
</dbReference>
<name>A0A936Z6D4_9HYPH</name>
<evidence type="ECO:0000256" key="8">
    <source>
        <dbReference type="ARBA" id="ARBA00022737"/>
    </source>
</evidence>
<dbReference type="Gene3D" id="2.10.70.100">
    <property type="match status" value="1"/>
</dbReference>
<dbReference type="SUPFAM" id="SSF55874">
    <property type="entry name" value="ATPase domain of HSP90 chaperone/DNA topoisomerase II/histidine kinase"/>
    <property type="match status" value="1"/>
</dbReference>
<evidence type="ECO:0000256" key="2">
    <source>
        <dbReference type="ARBA" id="ARBA00012438"/>
    </source>
</evidence>
<accession>A0A936Z6D4</accession>
<dbReference type="CDD" id="cd00130">
    <property type="entry name" value="PAS"/>
    <property type="match status" value="1"/>
</dbReference>
<dbReference type="AlphaFoldDB" id="A0A936Z6D4"/>
<keyword evidence="6" id="KW-0288">FMN</keyword>
<evidence type="ECO:0000256" key="6">
    <source>
        <dbReference type="ARBA" id="ARBA00022643"/>
    </source>
</evidence>
<sequence>MSIRARLLWLVVALALPLTLVGSAGLYTAYSSEKQIVEVLLRDTARALALGADREVGKAGIILRVLSSSASLLEGDLARFHERAVEVTKGSSTWIGLFSPDGQSLLSTALPYGTPLPRSTRGETFQRIARTRQVELSGLIKGAFTGQPLLVIEHPVIQNGEVRYVMGLGMGTDALQALTRELQVPDSWIATMLDRDGKVVARSRDIERQIGQVVPRSLLDAMASQAEGALSLISLDNTPVISAFSRSPEYGIVAVVSYPQSAFAATMQRSLGWIITLIALSGGGILAAVVLARSIADPVVNLRKAAKELGSGRIPESRATGLVEVDQVQEALISAGVDRRQGEAQIRDSEMRLQLALEAGELGSWEYDPAGGSLIASASCRTNFGRGPEEPFSYEDLISSIHPEDREHRRQIVSQAIAEKTGFDVEYRVFWPDGSLHWIHVQGRPAERPDGIRLIGVSQDITIRKSAEAQQELLLHELNHRVKNTLATVQSIAAMTARSSADPASAWTTFDARIRGMAKTHDLLTETHWVGASLKDILSNELELYQDSMRQRISLRGSPVSLEPRATLALGLAVHELATNAAKYGALSVPQGRLMVKWVNVRIQGLPHLLIEWVETNGPVVSPPTRQGFGSRLIQRGLAQELGGEIKLNFEPAGLRCVITFPLHRIEETQPSVAAS</sequence>
<dbReference type="EC" id="2.7.13.3" evidence="2"/>
<keyword evidence="11" id="KW-0067">ATP-binding</keyword>
<proteinExistence type="predicted"/>
<dbReference type="PANTHER" id="PTHR41523:SF8">
    <property type="entry name" value="ETHYLENE RESPONSE SENSOR PROTEIN"/>
    <property type="match status" value="1"/>
</dbReference>
<evidence type="ECO:0000256" key="11">
    <source>
        <dbReference type="ARBA" id="ARBA00022840"/>
    </source>
</evidence>
<dbReference type="Gene3D" id="3.30.450.20">
    <property type="entry name" value="PAS domain"/>
    <property type="match status" value="3"/>
</dbReference>
<reference evidence="16" key="1">
    <citation type="submission" date="2021-01" db="EMBL/GenBank/DDBJ databases">
        <title>Microvirga sp.</title>
        <authorList>
            <person name="Kim M.K."/>
        </authorList>
    </citation>
    <scope>NUCLEOTIDE SEQUENCE</scope>
    <source>
        <strain evidence="16">5420S-16</strain>
    </source>
</reference>
<evidence type="ECO:0000256" key="7">
    <source>
        <dbReference type="ARBA" id="ARBA00022679"/>
    </source>
</evidence>
<dbReference type="EMBL" id="JAEQMY010000010">
    <property type="protein sequence ID" value="MBL0404103.1"/>
    <property type="molecule type" value="Genomic_DNA"/>
</dbReference>
<comment type="caution">
    <text evidence="16">The sequence shown here is derived from an EMBL/GenBank/DDBJ whole genome shotgun (WGS) entry which is preliminary data.</text>
</comment>
<evidence type="ECO:0000256" key="9">
    <source>
        <dbReference type="ARBA" id="ARBA00022741"/>
    </source>
</evidence>
<evidence type="ECO:0000256" key="3">
    <source>
        <dbReference type="ARBA" id="ARBA00021740"/>
    </source>
</evidence>
<evidence type="ECO:0000256" key="12">
    <source>
        <dbReference type="ARBA" id="ARBA00023026"/>
    </source>
</evidence>
<keyword evidence="8" id="KW-0677">Repeat</keyword>
<feature type="domain" description="PAS" evidence="14">
    <location>
        <begin position="349"/>
        <end position="420"/>
    </location>
</feature>
<evidence type="ECO:0000256" key="4">
    <source>
        <dbReference type="ARBA" id="ARBA00022553"/>
    </source>
</evidence>
<keyword evidence="12" id="KW-0843">Virulence</keyword>
<dbReference type="InterPro" id="IPR000700">
    <property type="entry name" value="PAS-assoc_C"/>
</dbReference>
<dbReference type="InterPro" id="IPR000014">
    <property type="entry name" value="PAS"/>
</dbReference>